<evidence type="ECO:0000256" key="8">
    <source>
        <dbReference type="ARBA" id="ARBA00024921"/>
    </source>
</evidence>
<dbReference type="Proteomes" id="UP000678499">
    <property type="component" value="Unassembled WGS sequence"/>
</dbReference>
<organism evidence="13">
    <name type="scientific">Notodromas monacha</name>
    <dbReference type="NCBI Taxonomy" id="399045"/>
    <lineage>
        <taxon>Eukaryota</taxon>
        <taxon>Metazoa</taxon>
        <taxon>Ecdysozoa</taxon>
        <taxon>Arthropoda</taxon>
        <taxon>Crustacea</taxon>
        <taxon>Oligostraca</taxon>
        <taxon>Ostracoda</taxon>
        <taxon>Podocopa</taxon>
        <taxon>Podocopida</taxon>
        <taxon>Cypridocopina</taxon>
        <taxon>Cypridoidea</taxon>
        <taxon>Cyprididae</taxon>
        <taxon>Notodromas</taxon>
    </lineage>
</organism>
<dbReference type="Pfam" id="PF25137">
    <property type="entry name" value="ADH_Fe_C"/>
    <property type="match status" value="1"/>
</dbReference>
<keyword evidence="5" id="KW-0809">Transit peptide</keyword>
<gene>
    <name evidence="13" type="ORF">NMOB1V02_LOCUS5031</name>
</gene>
<evidence type="ECO:0000256" key="10">
    <source>
        <dbReference type="ARBA" id="ARBA00070550"/>
    </source>
</evidence>
<dbReference type="EMBL" id="CAJPEX010000864">
    <property type="protein sequence ID" value="CAG0917448.1"/>
    <property type="molecule type" value="Genomic_DNA"/>
</dbReference>
<evidence type="ECO:0000313" key="13">
    <source>
        <dbReference type="EMBL" id="CAD7277296.1"/>
    </source>
</evidence>
<dbReference type="Gene3D" id="1.20.1090.10">
    <property type="entry name" value="Dehydroquinate synthase-like - alpha domain"/>
    <property type="match status" value="1"/>
</dbReference>
<dbReference type="GO" id="GO:0047988">
    <property type="term" value="F:hydroxyacid-oxoacid transhydrogenase activity"/>
    <property type="evidence" value="ECO:0007669"/>
    <property type="project" value="UniProtKB-EC"/>
</dbReference>
<dbReference type="InterPro" id="IPR042157">
    <property type="entry name" value="HOT"/>
</dbReference>
<evidence type="ECO:0000259" key="11">
    <source>
        <dbReference type="Pfam" id="PF00465"/>
    </source>
</evidence>
<comment type="catalytic activity">
    <reaction evidence="9">
        <text>4-hydroxybutanoate + 2-oxoglutarate = (R)-2-hydroxyglutarate + succinate semialdehyde</text>
        <dbReference type="Rhea" id="RHEA:24734"/>
        <dbReference type="ChEBI" id="CHEBI:15801"/>
        <dbReference type="ChEBI" id="CHEBI:16724"/>
        <dbReference type="ChEBI" id="CHEBI:16810"/>
        <dbReference type="ChEBI" id="CHEBI:57706"/>
        <dbReference type="EC" id="1.1.99.24"/>
    </reaction>
</comment>
<name>A0A7R9GDY2_9CRUS</name>
<dbReference type="CDD" id="cd08190">
    <property type="entry name" value="HOT"/>
    <property type="match status" value="1"/>
</dbReference>
<keyword evidence="7" id="KW-0496">Mitochondrion</keyword>
<evidence type="ECO:0000256" key="6">
    <source>
        <dbReference type="ARBA" id="ARBA00023002"/>
    </source>
</evidence>
<comment type="similarity">
    <text evidence="3">Belongs to the iron-containing alcohol dehydrogenase family. Hydroxyacid-oxoacid transhydrogenase subfamily.</text>
</comment>
<dbReference type="PANTHER" id="PTHR11496">
    <property type="entry name" value="ALCOHOL DEHYDROGENASE"/>
    <property type="match status" value="1"/>
</dbReference>
<dbReference type="InterPro" id="IPR039697">
    <property type="entry name" value="Alcohol_dehydrogenase_Fe"/>
</dbReference>
<dbReference type="OrthoDB" id="339764at2759"/>
<sequence length="479" mass="52174">MRIIGTRFPNRVRSLLEQISDASCRCPSHAGGTTSRTLPTAAKHLDEGHQASSDYAFEMACSNIRYGMGVTREIGMDLKNMGSRKASVFVDPYILEMQLPPVKAVLDSLHAHNCNYEIFSNIRVEPTDSSFQDAIDYVRARDFDAFVAVGGGSTMDTCKAANLFAADKSANLLKYTNAPIGRGEPVRHTLAPLIAVPTTAGTGSETTGTAIFDYTPLHAKTGISNRSIRPTLGVVDPLHLRSLPERVAAYSGFDVLCHALESFTAIPFHERKPRPDNPINRPAYQGSNPISDIWARETLRIIRKYFVRSVRDPEDMEARSRMHLASAFAGIGFGNAGVHLCHGMSYPISGCVKDYKAADYKSPHPLIPHGLSVVMTAPAVFQFTAPACPARHLEAAALLGADITSAKEEHSGTVLADIVRWYMLELKIDNGLAALGFTTADIPQLVEGTLPQHRVTKLSPRPQAVEDLATILENSMTVY</sequence>
<evidence type="ECO:0000256" key="2">
    <source>
        <dbReference type="ARBA" id="ARBA00004173"/>
    </source>
</evidence>
<dbReference type="SUPFAM" id="SSF56796">
    <property type="entry name" value="Dehydroquinate synthase-like"/>
    <property type="match status" value="1"/>
</dbReference>
<comment type="function">
    <text evidence="8">Catalyzes the cofactor-independent reversible oxidation of gamma-hydroxybutyrate (GHB) to succinic semialdehyde (SSA) coupled to reduction of 2-ketoglutarate (2-KG) to D-2-hydroxyglutarate (D-2-HG). L-3-hydroxybutyrate (L-3-OHB) is also a substrate for HOT when using 2-KG as hydrogen acceptor, resulting in the formation of D-2-HG.</text>
</comment>
<dbReference type="InterPro" id="IPR056798">
    <property type="entry name" value="ADH_Fe_C"/>
</dbReference>
<dbReference type="Pfam" id="PF00465">
    <property type="entry name" value="Fe-ADH"/>
    <property type="match status" value="1"/>
</dbReference>
<evidence type="ECO:0000256" key="5">
    <source>
        <dbReference type="ARBA" id="ARBA00022946"/>
    </source>
</evidence>
<feature type="domain" description="Fe-containing alcohol dehydrogenase-like C-terminal" evidence="12">
    <location>
        <begin position="286"/>
        <end position="475"/>
    </location>
</feature>
<evidence type="ECO:0000313" key="14">
    <source>
        <dbReference type="Proteomes" id="UP000678499"/>
    </source>
</evidence>
<dbReference type="AlphaFoldDB" id="A0A7R9GDY2"/>
<comment type="subcellular location">
    <subcellularLocation>
        <location evidence="2">Mitochondrion</location>
    </subcellularLocation>
</comment>
<evidence type="ECO:0000259" key="12">
    <source>
        <dbReference type="Pfam" id="PF25137"/>
    </source>
</evidence>
<dbReference type="EMBL" id="OA882901">
    <property type="protein sequence ID" value="CAD7277296.1"/>
    <property type="molecule type" value="Genomic_DNA"/>
</dbReference>
<comment type="catalytic activity">
    <reaction evidence="1">
        <text>(S)-3-hydroxybutanoate + 2-oxoglutarate = (R)-2-hydroxyglutarate + acetoacetate</text>
        <dbReference type="Rhea" id="RHEA:23048"/>
        <dbReference type="ChEBI" id="CHEBI:11047"/>
        <dbReference type="ChEBI" id="CHEBI:13705"/>
        <dbReference type="ChEBI" id="CHEBI:15801"/>
        <dbReference type="ChEBI" id="CHEBI:16810"/>
        <dbReference type="EC" id="1.1.99.24"/>
    </reaction>
</comment>
<evidence type="ECO:0000256" key="9">
    <source>
        <dbReference type="ARBA" id="ARBA00049496"/>
    </source>
</evidence>
<dbReference type="FunFam" id="3.40.50.1970:FF:000003">
    <property type="entry name" value="Alcohol dehydrogenase, iron-containing"/>
    <property type="match status" value="1"/>
</dbReference>
<dbReference type="FunFam" id="1.20.1090.10:FF:000003">
    <property type="entry name" value="Probable hydroxyacid-oxoacid transhydrogenase, mitochondrial"/>
    <property type="match status" value="1"/>
</dbReference>
<dbReference type="Gene3D" id="3.40.50.1970">
    <property type="match status" value="1"/>
</dbReference>
<dbReference type="PANTHER" id="PTHR11496:SF83">
    <property type="entry name" value="HYDROXYACID-OXOACID TRANSHYDROGENASE, MITOCHONDRIAL"/>
    <property type="match status" value="1"/>
</dbReference>
<keyword evidence="6" id="KW-0560">Oxidoreductase</keyword>
<accession>A0A7R9GDY2</accession>
<dbReference type="GO" id="GO:0046872">
    <property type="term" value="F:metal ion binding"/>
    <property type="evidence" value="ECO:0007669"/>
    <property type="project" value="InterPro"/>
</dbReference>
<reference evidence="13" key="1">
    <citation type="submission" date="2020-11" db="EMBL/GenBank/DDBJ databases">
        <authorList>
            <person name="Tran Van P."/>
        </authorList>
    </citation>
    <scope>NUCLEOTIDE SEQUENCE</scope>
</reference>
<evidence type="ECO:0000256" key="4">
    <source>
        <dbReference type="ARBA" id="ARBA00013182"/>
    </source>
</evidence>
<dbReference type="GO" id="GO:0005739">
    <property type="term" value="C:mitochondrion"/>
    <property type="evidence" value="ECO:0007669"/>
    <property type="project" value="UniProtKB-SubCell"/>
</dbReference>
<dbReference type="InterPro" id="IPR001670">
    <property type="entry name" value="ADH_Fe/GldA"/>
</dbReference>
<evidence type="ECO:0000256" key="3">
    <source>
        <dbReference type="ARBA" id="ARBA00010005"/>
    </source>
</evidence>
<proteinExistence type="inferred from homology"/>
<feature type="domain" description="Alcohol dehydrogenase iron-type/glycerol dehydrogenase GldA" evidence="11">
    <location>
        <begin position="63"/>
        <end position="237"/>
    </location>
</feature>
<dbReference type="EC" id="1.1.99.24" evidence="4"/>
<dbReference type="GO" id="GO:0004022">
    <property type="term" value="F:alcohol dehydrogenase (NAD+) activity"/>
    <property type="evidence" value="ECO:0007669"/>
    <property type="project" value="InterPro"/>
</dbReference>
<keyword evidence="14" id="KW-1185">Reference proteome</keyword>
<evidence type="ECO:0000256" key="7">
    <source>
        <dbReference type="ARBA" id="ARBA00023128"/>
    </source>
</evidence>
<evidence type="ECO:0000256" key="1">
    <source>
        <dbReference type="ARBA" id="ARBA00000813"/>
    </source>
</evidence>
<protein>
    <recommendedName>
        <fullName evidence="10">Probable hydroxyacid-oxoacid transhydrogenase, mitochondrial</fullName>
        <ecNumber evidence="4">1.1.99.24</ecNumber>
    </recommendedName>
</protein>